<gene>
    <name evidence="3" type="ORF">GGD46_005980</name>
</gene>
<dbReference type="GO" id="GO:0016020">
    <property type="term" value="C:membrane"/>
    <property type="evidence" value="ECO:0007669"/>
    <property type="project" value="InterPro"/>
</dbReference>
<keyword evidence="1" id="KW-0812">Transmembrane</keyword>
<keyword evidence="1" id="KW-1133">Transmembrane helix</keyword>
<dbReference type="EMBL" id="JACHBG010000025">
    <property type="protein sequence ID" value="MBB6488660.1"/>
    <property type="molecule type" value="Genomic_DNA"/>
</dbReference>
<evidence type="ECO:0000256" key="1">
    <source>
        <dbReference type="SAM" id="Phobius"/>
    </source>
</evidence>
<protein>
    <submittedName>
        <fullName evidence="3">Drug/metabolite transporter (DMT)-like permease</fullName>
    </submittedName>
</protein>
<feature type="transmembrane region" description="Helical" evidence="1">
    <location>
        <begin position="179"/>
        <end position="202"/>
    </location>
</feature>
<feature type="transmembrane region" description="Helical" evidence="1">
    <location>
        <begin position="71"/>
        <end position="94"/>
    </location>
</feature>
<comment type="caution">
    <text evidence="3">The sequence shown here is derived from an EMBL/GenBank/DDBJ whole genome shotgun (WGS) entry which is preliminary data.</text>
</comment>
<dbReference type="PANTHER" id="PTHR22911">
    <property type="entry name" value="ACYL-MALONYL CONDENSING ENZYME-RELATED"/>
    <property type="match status" value="1"/>
</dbReference>
<dbReference type="PANTHER" id="PTHR22911:SF135">
    <property type="entry name" value="BLR4310 PROTEIN"/>
    <property type="match status" value="1"/>
</dbReference>
<feature type="transmembrane region" description="Helical" evidence="1">
    <location>
        <begin position="208"/>
        <end position="228"/>
    </location>
</feature>
<dbReference type="InterPro" id="IPR000620">
    <property type="entry name" value="EamA_dom"/>
</dbReference>
<feature type="transmembrane region" description="Helical" evidence="1">
    <location>
        <begin position="155"/>
        <end position="172"/>
    </location>
</feature>
<feature type="transmembrane region" description="Helical" evidence="1">
    <location>
        <begin position="126"/>
        <end position="143"/>
    </location>
</feature>
<keyword evidence="1" id="KW-0472">Membrane</keyword>
<dbReference type="Pfam" id="PF00892">
    <property type="entry name" value="EamA"/>
    <property type="match status" value="1"/>
</dbReference>
<feature type="transmembrane region" description="Helical" evidence="1">
    <location>
        <begin position="100"/>
        <end position="119"/>
    </location>
</feature>
<name>A0A7X0IX52_9HYPH</name>
<proteinExistence type="predicted"/>
<evidence type="ECO:0000313" key="3">
    <source>
        <dbReference type="EMBL" id="MBB6488660.1"/>
    </source>
</evidence>
<feature type="transmembrane region" description="Helical" evidence="1">
    <location>
        <begin position="240"/>
        <end position="257"/>
    </location>
</feature>
<feature type="transmembrane region" description="Helical" evidence="1">
    <location>
        <begin position="263"/>
        <end position="282"/>
    </location>
</feature>
<accession>A0A7X0IX52</accession>
<feature type="transmembrane region" description="Helical" evidence="1">
    <location>
        <begin position="40"/>
        <end position="59"/>
    </location>
</feature>
<dbReference type="Proteomes" id="UP000565576">
    <property type="component" value="Unassembled WGS sequence"/>
</dbReference>
<feature type="transmembrane region" description="Helical" evidence="1">
    <location>
        <begin position="12"/>
        <end position="34"/>
    </location>
</feature>
<evidence type="ECO:0000259" key="2">
    <source>
        <dbReference type="Pfam" id="PF00892"/>
    </source>
</evidence>
<sequence length="306" mass="32521">MPPHLSNHLKGVLFVGAAAVAWSLGGLFFRAIALDPWTTSFWRSIFAAMFLAGYAFIAHQRQGFAAPRGDVRHGLVVSLGIAASMATFLPALALTSVANVALIYATAPILTALLAYFWLRERLDSVTVLCALAVVLGAALLLSSSSQGHGIGGDLLAFASTAALVFVALAIRARPGYSLLPYVCLANVFVAAIALPLAPSLAISWHDAALLALFAFLQVALSFTLFTIGARMLPAKETALINALEGPLSPLWVWLAFGEQPTPTTMVSGVIIMTAVFAYIAIAARRQERDRSAYLRPSLQLTAQER</sequence>
<dbReference type="AlphaFoldDB" id="A0A7X0IX52"/>
<organism evidence="3 4">
    <name type="scientific">Rhizobium lusitanum</name>
    <dbReference type="NCBI Taxonomy" id="293958"/>
    <lineage>
        <taxon>Bacteria</taxon>
        <taxon>Pseudomonadati</taxon>
        <taxon>Pseudomonadota</taxon>
        <taxon>Alphaproteobacteria</taxon>
        <taxon>Hyphomicrobiales</taxon>
        <taxon>Rhizobiaceae</taxon>
        <taxon>Rhizobium/Agrobacterium group</taxon>
        <taxon>Rhizobium</taxon>
    </lineage>
</organism>
<reference evidence="3 4" key="1">
    <citation type="submission" date="2020-08" db="EMBL/GenBank/DDBJ databases">
        <title>Genomic Encyclopedia of Type Strains, Phase IV (KMG-V): Genome sequencing to study the core and pangenomes of soil and plant-associated prokaryotes.</title>
        <authorList>
            <person name="Whitman W."/>
        </authorList>
    </citation>
    <scope>NUCLEOTIDE SEQUENCE [LARGE SCALE GENOMIC DNA]</scope>
    <source>
        <strain evidence="3 4">SEMIA 4060</strain>
    </source>
</reference>
<dbReference type="RefSeq" id="WP_184710275.1">
    <property type="nucleotide sequence ID" value="NZ_JACHBG010000025.1"/>
</dbReference>
<feature type="domain" description="EamA" evidence="2">
    <location>
        <begin position="10"/>
        <end position="142"/>
    </location>
</feature>
<evidence type="ECO:0000313" key="4">
    <source>
        <dbReference type="Proteomes" id="UP000565576"/>
    </source>
</evidence>
<dbReference type="InterPro" id="IPR037185">
    <property type="entry name" value="EmrE-like"/>
</dbReference>
<dbReference type="SUPFAM" id="SSF103481">
    <property type="entry name" value="Multidrug resistance efflux transporter EmrE"/>
    <property type="match status" value="2"/>
</dbReference>